<dbReference type="KEGG" id="spap:H3Z74_02745"/>
<name>A0A7H0LKI0_9SPHN</name>
<organism evidence="8 9">
    <name type="scientific">Sphingomonas alpina</name>
    <dbReference type="NCBI Taxonomy" id="653931"/>
    <lineage>
        <taxon>Bacteria</taxon>
        <taxon>Pseudomonadati</taxon>
        <taxon>Pseudomonadota</taxon>
        <taxon>Alphaproteobacteria</taxon>
        <taxon>Sphingomonadales</taxon>
        <taxon>Sphingomonadaceae</taxon>
        <taxon>Sphingomonas</taxon>
    </lineage>
</organism>
<feature type="domain" description="Glutamine amidotransferase type-2" evidence="7">
    <location>
        <begin position="1"/>
        <end position="159"/>
    </location>
</feature>
<dbReference type="InterPro" id="IPR014729">
    <property type="entry name" value="Rossmann-like_a/b/a_fold"/>
</dbReference>
<dbReference type="InterPro" id="IPR001962">
    <property type="entry name" value="Asn_synthase"/>
</dbReference>
<evidence type="ECO:0000256" key="1">
    <source>
        <dbReference type="ARBA" id="ARBA00005187"/>
    </source>
</evidence>
<dbReference type="GO" id="GO:0004066">
    <property type="term" value="F:asparagine synthase (glutamine-hydrolyzing) activity"/>
    <property type="evidence" value="ECO:0007669"/>
    <property type="project" value="UniProtKB-EC"/>
</dbReference>
<keyword evidence="5" id="KW-0067">ATP-binding</keyword>
<protein>
    <recommendedName>
        <fullName evidence="3">asparagine synthase (glutamine-hydrolyzing)</fullName>
        <ecNumber evidence="3">6.3.5.4</ecNumber>
    </recommendedName>
</protein>
<evidence type="ECO:0000256" key="3">
    <source>
        <dbReference type="ARBA" id="ARBA00012737"/>
    </source>
</evidence>
<reference evidence="8 9" key="1">
    <citation type="submission" date="2020-09" db="EMBL/GenBank/DDBJ databases">
        <title>Sphingomonas sp., a new species isolated from pork steak.</title>
        <authorList>
            <person name="Heidler von Heilborn D."/>
        </authorList>
    </citation>
    <scope>NUCLEOTIDE SEQUENCE [LARGE SCALE GENOMIC DNA]</scope>
    <source>
        <strain evidence="9">S8-3T</strain>
    </source>
</reference>
<dbReference type="GO" id="GO:0005829">
    <property type="term" value="C:cytosol"/>
    <property type="evidence" value="ECO:0007669"/>
    <property type="project" value="TreeGrafter"/>
</dbReference>
<proteinExistence type="inferred from homology"/>
<dbReference type="EMBL" id="CP061038">
    <property type="protein sequence ID" value="QNQ10183.1"/>
    <property type="molecule type" value="Genomic_DNA"/>
</dbReference>
<comment type="similarity">
    <text evidence="2">Belongs to the asparagine synthetase family.</text>
</comment>
<dbReference type="SUPFAM" id="SSF52402">
    <property type="entry name" value="Adenine nucleotide alpha hydrolases-like"/>
    <property type="match status" value="1"/>
</dbReference>
<keyword evidence="4" id="KW-0547">Nucleotide-binding</keyword>
<dbReference type="InterPro" id="IPR006426">
    <property type="entry name" value="Asn_synth_AEB"/>
</dbReference>
<keyword evidence="9" id="KW-1185">Reference proteome</keyword>
<accession>A0A7H0LKI0</accession>
<dbReference type="InterPro" id="IPR051786">
    <property type="entry name" value="ASN_synthetase/amidase"/>
</dbReference>
<dbReference type="Gene3D" id="3.40.50.620">
    <property type="entry name" value="HUPs"/>
    <property type="match status" value="2"/>
</dbReference>
<comment type="pathway">
    <text evidence="1">Amino-acid biosynthesis; L-asparagine biosynthesis; L-asparagine from L-aspartate (L-Gln route): step 1/1.</text>
</comment>
<evidence type="ECO:0000259" key="7">
    <source>
        <dbReference type="PROSITE" id="PS51278"/>
    </source>
</evidence>
<evidence type="ECO:0000256" key="2">
    <source>
        <dbReference type="ARBA" id="ARBA00005752"/>
    </source>
</evidence>
<dbReference type="Pfam" id="PF13537">
    <property type="entry name" value="GATase_7"/>
    <property type="match status" value="1"/>
</dbReference>
<dbReference type="PANTHER" id="PTHR43284:SF1">
    <property type="entry name" value="ASPARAGINE SYNTHETASE"/>
    <property type="match status" value="1"/>
</dbReference>
<dbReference type="Pfam" id="PF00733">
    <property type="entry name" value="Asn_synthase"/>
    <property type="match status" value="1"/>
</dbReference>
<evidence type="ECO:0000256" key="5">
    <source>
        <dbReference type="ARBA" id="ARBA00022840"/>
    </source>
</evidence>
<dbReference type="EC" id="6.3.5.4" evidence="3"/>
<dbReference type="Proteomes" id="UP000516148">
    <property type="component" value="Chromosome"/>
</dbReference>
<dbReference type="Gene3D" id="3.60.20.10">
    <property type="entry name" value="Glutamine Phosphoribosylpyrophosphate, subunit 1, domain 1"/>
    <property type="match status" value="1"/>
</dbReference>
<dbReference type="GO" id="GO:0006529">
    <property type="term" value="P:asparagine biosynthetic process"/>
    <property type="evidence" value="ECO:0007669"/>
    <property type="project" value="InterPro"/>
</dbReference>
<sequence length="587" mass="65843">MRSASHSAPQLAELPSGAVLVADARVDERDETMRALGMEVSCRPADLAILGAACARWGDDAAAQLYGDFAFALWDERSSRLTLARDALGMRALYYFVDDDIVIFATTLRKMLALPQVPRDLDDIAIGNFITQTQGDVERTLYRYIRRVPPGGTVVIERGSVRVGRYWTPQSIAPVHYVRDQDYVDAGRELLDRAVASRLPSNGGVAAMLSGGFDSTGVVGTAARLLGDRRISGYTRVPGAAHPYDTLDEAALARQLAGSYANIDWTAIDDDIEMRRDREPELESSILGMPYTGAFNPSWYQPLLDAVERSGARVLLNGGMGNMTLSWSGVPPYADHLRRGRLIAAVRVAMDTQRTQQRSLLNVLRKDMIPAIEPRSLRLWRWRRHDRGASAMLRHCLVAPDFLDGLDFDRHARALGQDLPFERKGDARTWRMQLLQSQYPRDVMAGLRHSFSFDHRDPMSDRRLAEFSLGVPNAQFFHKGETRWLARRVLADRVPRDVLIEHRQGRQCPEWHHVASRRRDAMAASIERIGRSPLASRVIDVPRLKNLLDTFPEDAAMAMKSSAEHGPMLLRGIQMGSFLRWHEGGNE</sequence>
<dbReference type="SUPFAM" id="SSF56235">
    <property type="entry name" value="N-terminal nucleophile aminohydrolases (Ntn hydrolases)"/>
    <property type="match status" value="1"/>
</dbReference>
<dbReference type="PIRSF" id="PIRSF001589">
    <property type="entry name" value="Asn_synthetase_glu-h"/>
    <property type="match status" value="1"/>
</dbReference>
<evidence type="ECO:0000313" key="9">
    <source>
        <dbReference type="Proteomes" id="UP000516148"/>
    </source>
</evidence>
<dbReference type="InterPro" id="IPR029055">
    <property type="entry name" value="Ntn_hydrolases_N"/>
</dbReference>
<dbReference type="GO" id="GO:0005524">
    <property type="term" value="F:ATP binding"/>
    <property type="evidence" value="ECO:0007669"/>
    <property type="project" value="UniProtKB-KW"/>
</dbReference>
<evidence type="ECO:0000313" key="8">
    <source>
        <dbReference type="EMBL" id="QNQ10183.1"/>
    </source>
</evidence>
<comment type="catalytic activity">
    <reaction evidence="6">
        <text>L-aspartate + L-glutamine + ATP + H2O = L-asparagine + L-glutamate + AMP + diphosphate + H(+)</text>
        <dbReference type="Rhea" id="RHEA:12228"/>
        <dbReference type="ChEBI" id="CHEBI:15377"/>
        <dbReference type="ChEBI" id="CHEBI:15378"/>
        <dbReference type="ChEBI" id="CHEBI:29985"/>
        <dbReference type="ChEBI" id="CHEBI:29991"/>
        <dbReference type="ChEBI" id="CHEBI:30616"/>
        <dbReference type="ChEBI" id="CHEBI:33019"/>
        <dbReference type="ChEBI" id="CHEBI:58048"/>
        <dbReference type="ChEBI" id="CHEBI:58359"/>
        <dbReference type="ChEBI" id="CHEBI:456215"/>
        <dbReference type="EC" id="6.3.5.4"/>
    </reaction>
</comment>
<dbReference type="InterPro" id="IPR017932">
    <property type="entry name" value="GATase_2_dom"/>
</dbReference>
<evidence type="ECO:0000256" key="6">
    <source>
        <dbReference type="ARBA" id="ARBA00048741"/>
    </source>
</evidence>
<dbReference type="AlphaFoldDB" id="A0A7H0LKI0"/>
<evidence type="ECO:0000256" key="4">
    <source>
        <dbReference type="ARBA" id="ARBA00022741"/>
    </source>
</evidence>
<dbReference type="PANTHER" id="PTHR43284">
    <property type="entry name" value="ASPARAGINE SYNTHETASE (GLUTAMINE-HYDROLYZING)"/>
    <property type="match status" value="1"/>
</dbReference>
<gene>
    <name evidence="8" type="ORF">H3Z74_02745</name>
</gene>
<dbReference type="PROSITE" id="PS51278">
    <property type="entry name" value="GATASE_TYPE_2"/>
    <property type="match status" value="1"/>
</dbReference>